<dbReference type="Proteomes" id="UP000824469">
    <property type="component" value="Unassembled WGS sequence"/>
</dbReference>
<dbReference type="EMBL" id="JAHRHJ020000009">
    <property type="protein sequence ID" value="KAH9301186.1"/>
    <property type="molecule type" value="Genomic_DNA"/>
</dbReference>
<comment type="similarity">
    <text evidence="4">Belongs to the MET18/MMS19 family.</text>
</comment>
<feature type="domain" description="MMS19 N-terminal" evidence="6">
    <location>
        <begin position="22"/>
        <end position="290"/>
    </location>
</feature>
<keyword evidence="4" id="KW-0234">DNA repair</keyword>
<dbReference type="SUPFAM" id="SSF48371">
    <property type="entry name" value="ARM repeat"/>
    <property type="match status" value="1"/>
</dbReference>
<organism evidence="7 8">
    <name type="scientific">Taxus chinensis</name>
    <name type="common">Chinese yew</name>
    <name type="synonym">Taxus wallichiana var. chinensis</name>
    <dbReference type="NCBI Taxonomy" id="29808"/>
    <lineage>
        <taxon>Eukaryota</taxon>
        <taxon>Viridiplantae</taxon>
        <taxon>Streptophyta</taxon>
        <taxon>Embryophyta</taxon>
        <taxon>Tracheophyta</taxon>
        <taxon>Spermatophyta</taxon>
        <taxon>Pinopsida</taxon>
        <taxon>Pinidae</taxon>
        <taxon>Conifers II</taxon>
        <taxon>Cupressales</taxon>
        <taxon>Taxaceae</taxon>
        <taxon>Taxus</taxon>
    </lineage>
</organism>
<evidence type="ECO:0000259" key="5">
    <source>
        <dbReference type="Pfam" id="PF12460"/>
    </source>
</evidence>
<evidence type="ECO:0000256" key="1">
    <source>
        <dbReference type="ARBA" id="ARBA00004123"/>
    </source>
</evidence>
<reference evidence="7 8" key="1">
    <citation type="journal article" date="2021" name="Nat. Plants">
        <title>The Taxus genome provides insights into paclitaxel biosynthesis.</title>
        <authorList>
            <person name="Xiong X."/>
            <person name="Gou J."/>
            <person name="Liao Q."/>
            <person name="Li Y."/>
            <person name="Zhou Q."/>
            <person name="Bi G."/>
            <person name="Li C."/>
            <person name="Du R."/>
            <person name="Wang X."/>
            <person name="Sun T."/>
            <person name="Guo L."/>
            <person name="Liang H."/>
            <person name="Lu P."/>
            <person name="Wu Y."/>
            <person name="Zhang Z."/>
            <person name="Ro D.K."/>
            <person name="Shang Y."/>
            <person name="Huang S."/>
            <person name="Yan J."/>
        </authorList>
    </citation>
    <scope>NUCLEOTIDE SEQUENCE [LARGE SCALE GENOMIC DNA]</scope>
    <source>
        <strain evidence="7">Ta-2019</strain>
    </source>
</reference>
<evidence type="ECO:0000256" key="3">
    <source>
        <dbReference type="ARBA" id="ARBA00023242"/>
    </source>
</evidence>
<evidence type="ECO:0000313" key="8">
    <source>
        <dbReference type="Proteomes" id="UP000824469"/>
    </source>
</evidence>
<evidence type="ECO:0000256" key="2">
    <source>
        <dbReference type="ARBA" id="ARBA00022737"/>
    </source>
</evidence>
<dbReference type="OMA" id="FSFMPEF"/>
<dbReference type="GO" id="GO:0016226">
    <property type="term" value="P:iron-sulfur cluster assembly"/>
    <property type="evidence" value="ECO:0007669"/>
    <property type="project" value="UniProtKB-UniRule"/>
</dbReference>
<protein>
    <recommendedName>
        <fullName evidence="4">MMS19 nucleotide excision repair protein</fullName>
    </recommendedName>
</protein>
<evidence type="ECO:0000313" key="7">
    <source>
        <dbReference type="EMBL" id="KAH9301186.1"/>
    </source>
</evidence>
<dbReference type="Pfam" id="PF14500">
    <property type="entry name" value="MMS19_N"/>
    <property type="match status" value="1"/>
</dbReference>
<dbReference type="InterPro" id="IPR039920">
    <property type="entry name" value="MMS19"/>
</dbReference>
<dbReference type="GO" id="GO:0006281">
    <property type="term" value="P:DNA repair"/>
    <property type="evidence" value="ECO:0007669"/>
    <property type="project" value="UniProtKB-UniRule"/>
</dbReference>
<keyword evidence="8" id="KW-1185">Reference proteome</keyword>
<accession>A0AA38CKE1</accession>
<keyword evidence="3 4" id="KW-0539">Nucleus</keyword>
<dbReference type="PANTHER" id="PTHR12891:SF0">
    <property type="entry name" value="MMS19 NUCLEOTIDE EXCISION REPAIR PROTEIN HOMOLOG"/>
    <property type="match status" value="1"/>
</dbReference>
<gene>
    <name evidence="7" type="ORF">KI387_012769</name>
</gene>
<feature type="domain" description="MMS19 C-terminal" evidence="5">
    <location>
        <begin position="696"/>
        <end position="1097"/>
    </location>
</feature>
<comment type="caution">
    <text evidence="7">The sequence shown here is derived from an EMBL/GenBank/DDBJ whole genome shotgun (WGS) entry which is preliminary data.</text>
</comment>
<dbReference type="PANTHER" id="PTHR12891">
    <property type="entry name" value="DNA REPAIR/TRANSCRIPTION PROTEIN MET18/MMS19"/>
    <property type="match status" value="1"/>
</dbReference>
<dbReference type="AlphaFoldDB" id="A0AA38CKE1"/>
<dbReference type="InterPro" id="IPR029240">
    <property type="entry name" value="MMS19_N"/>
</dbReference>
<dbReference type="InterPro" id="IPR024687">
    <property type="entry name" value="MMS19_C"/>
</dbReference>
<feature type="non-terminal residue" evidence="7">
    <location>
        <position position="1171"/>
    </location>
</feature>
<sequence length="1171" mass="127905">ATSLDAISSLLLGGQLTIHVVVSDMEVYLTTTDNAVRARGILLLAEILSRLKTKPLEETSIHSLTVFFTSRLADWHALRGAVVGCLSLLKRKQNIGSVSTTDARKLAQSYLENLQVQLLKPEDRMLCLELLECLLDAYADAVSSLGDDLVYGVCAAIDTESKPGCLLLAFHIVELLVHLFPDPDGPVASCAEDLFDIISRYFPISFNPLPNDSMGITREDLSRALLGAFMSSPLFAPFCIPLLLEKLSSSLRTAKVDSLKYLGKCASAYGVDAVSSHATAIWVSLKSEILSAAHPMSDVAATTGYAENEVVDEALACVTQCIFAFHKGKDTGVLLQLLLQDEQVDKLLDSAISNVSGMAIPSQNELPELQQLLGKLLSAAAKSSLASCCVVSQRFLPRLVNTMDLSLTSNGDNAEKCSSTFGALYICHQILEANKILAEHLALQQHHPLDSNLEISWLTLLQHLSDPLKNVFSSAILAHSSSDCQKSVPMMENQIMHLGVTGLQTLAAFPERFSPLTEDQYRNILLFLVSFLKKRHEHTLLWEHVLGGLVMIGMSLEKFNNSTKVLCFLNVVIVELLSQLSTEILSFPVSLNLRAITAISNSNTAAIKRVLQGFRQVITTNFLPAVVKHVEGGERALELVISVLDCLSREVLSRCITMGVNEDVVMQLALDILNSIQEISAQNIPPPLQLLVAIMEAMRVSVQYCPEDLQKGILLKSLDIISIRLQSLSAASPVASLTNLDAMQANVTLVDKPEQEEWKIALFASVVVALDPKIVLHNERKILKLLLSVILRKGNRMIKVAAAQALGSMINKCPVVANDSTSNIFTLDEAIHFVLDEGLLRIVENNTLQIQSEFAQNKTLSLAPRDIDADDSIVVQIQAVTAVAWIGKGLAMRGHDKISDVAMLLLNILRLTSNMYTSSPQNDSDKSEVERSMGEKSKVAEAAADGLRIIMEDTRTSLNKDCHAFMRPLYKQRFFTSIIPVLVLAIKEAAASPSRILLYTALGHLISEAPHVALLAESDKLLPFVLDGILVLSNDAEKKDQLQSLLLSLSGIIVDENKGKTLAVEHVSTIISRLIGLVDYPHSMMVRETALQSLGAMVALPYARIFPMRMQVYFESQKSCLSHVTSQIQIVSVHAKASSDVYVDLLSHTHSGFTAGNSRRVGPFVVIDKDA</sequence>
<dbReference type="GO" id="GO:0005634">
    <property type="term" value="C:nucleus"/>
    <property type="evidence" value="ECO:0007669"/>
    <property type="project" value="UniProtKB-SubCell"/>
</dbReference>
<dbReference type="Pfam" id="PF12460">
    <property type="entry name" value="MMS19_C"/>
    <property type="match status" value="1"/>
</dbReference>
<proteinExistence type="inferred from homology"/>
<name>A0AA38CKE1_TAXCH</name>
<keyword evidence="4" id="KW-0227">DNA damage</keyword>
<keyword evidence="2" id="KW-0677">Repeat</keyword>
<comment type="function">
    <text evidence="4">Key component of the cytosolic iron-sulfur protein assembly (CIA) complex, a multiprotein complex that mediates the incorporation of iron-sulfur cluster into apoproteins specifically involved in DNA metabolism and genomic integrity. In the CIA complex, MMS19 acts as an adapter between early-acting CIA components and a subset of cellular target iron-sulfur proteins.</text>
</comment>
<dbReference type="GO" id="GO:0097361">
    <property type="term" value="C:cytosolic [4Fe-4S] assembly targeting complex"/>
    <property type="evidence" value="ECO:0007669"/>
    <property type="project" value="UniProtKB-UniRule"/>
</dbReference>
<dbReference type="InterPro" id="IPR016024">
    <property type="entry name" value="ARM-type_fold"/>
</dbReference>
<dbReference type="GO" id="GO:0051604">
    <property type="term" value="P:protein maturation"/>
    <property type="evidence" value="ECO:0007669"/>
    <property type="project" value="UniProtKB-UniRule"/>
</dbReference>
<feature type="non-terminal residue" evidence="7">
    <location>
        <position position="1"/>
    </location>
</feature>
<comment type="subcellular location">
    <subcellularLocation>
        <location evidence="1 4">Nucleus</location>
    </subcellularLocation>
</comment>
<evidence type="ECO:0000256" key="4">
    <source>
        <dbReference type="RuleBase" id="RU367072"/>
    </source>
</evidence>
<evidence type="ECO:0000259" key="6">
    <source>
        <dbReference type="Pfam" id="PF14500"/>
    </source>
</evidence>